<dbReference type="InterPro" id="IPR041879">
    <property type="entry name" value="YvgL-like_PBP2"/>
</dbReference>
<dbReference type="Pfam" id="PF13531">
    <property type="entry name" value="SBP_bac_11"/>
    <property type="match status" value="1"/>
</dbReference>
<comment type="caution">
    <text evidence="4">The sequence shown here is derived from an EMBL/GenBank/DDBJ whole genome shotgun (WGS) entry which is preliminary data.</text>
</comment>
<dbReference type="PANTHER" id="PTHR30632">
    <property type="entry name" value="MOLYBDATE-BINDING PERIPLASMIC PROTEIN"/>
    <property type="match status" value="1"/>
</dbReference>
<dbReference type="InterPro" id="IPR005950">
    <property type="entry name" value="ModA"/>
</dbReference>
<reference evidence="4 5" key="1">
    <citation type="submission" date="2023-06" db="EMBL/GenBank/DDBJ databases">
        <title>Sporosarcina sp. nov., isolated from Korean traditional fermented seafood 'Jeotgal'.</title>
        <authorList>
            <person name="Yang A.I."/>
            <person name="Shin N.-R."/>
        </authorList>
    </citation>
    <scope>NUCLEOTIDE SEQUENCE [LARGE SCALE GENOMIC DNA]</scope>
    <source>
        <strain evidence="4 5">KCTC13119</strain>
    </source>
</reference>
<evidence type="ECO:0000256" key="3">
    <source>
        <dbReference type="ARBA" id="ARBA00022729"/>
    </source>
</evidence>
<organism evidence="4 5">
    <name type="scientific">Sporosarcina saromensis</name>
    <dbReference type="NCBI Taxonomy" id="359365"/>
    <lineage>
        <taxon>Bacteria</taxon>
        <taxon>Bacillati</taxon>
        <taxon>Bacillota</taxon>
        <taxon>Bacilli</taxon>
        <taxon>Bacillales</taxon>
        <taxon>Caryophanaceae</taxon>
        <taxon>Sporosarcina</taxon>
    </lineage>
</organism>
<gene>
    <name evidence="4" type="primary">modA</name>
    <name evidence="4" type="ORF">QT711_16425</name>
</gene>
<comment type="similarity">
    <text evidence="1">Belongs to the bacterial solute-binding protein ModA family.</text>
</comment>
<evidence type="ECO:0000256" key="1">
    <source>
        <dbReference type="ARBA" id="ARBA00009175"/>
    </source>
</evidence>
<keyword evidence="3" id="KW-0732">Signal</keyword>
<dbReference type="CDD" id="cd13537">
    <property type="entry name" value="PBP2_YvgL_like"/>
    <property type="match status" value="1"/>
</dbReference>
<dbReference type="Gene3D" id="3.40.190.10">
    <property type="entry name" value="Periplasmic binding protein-like II"/>
    <property type="match status" value="2"/>
</dbReference>
<evidence type="ECO:0000313" key="4">
    <source>
        <dbReference type="EMBL" id="MDW0114783.1"/>
    </source>
</evidence>
<proteinExistence type="inferred from homology"/>
<evidence type="ECO:0000256" key="2">
    <source>
        <dbReference type="ARBA" id="ARBA00022723"/>
    </source>
</evidence>
<name>A0ABU4GCW2_9BACL</name>
<dbReference type="Proteomes" id="UP001282284">
    <property type="component" value="Unassembled WGS sequence"/>
</dbReference>
<dbReference type="PIRSF" id="PIRSF004846">
    <property type="entry name" value="ModA"/>
    <property type="match status" value="1"/>
</dbReference>
<protein>
    <submittedName>
        <fullName evidence="4">Molybdate ABC transporter substrate-binding protein</fullName>
    </submittedName>
</protein>
<sequence length="243" mass="26118">MAGCSSRSGSNDGEEEVELVVAAAASLTDALTALKDSFENEHENVSITFNFGSSGKLATQITQGAPVDVFLSASPKDMDVLEGEELLIDSTRRNFTENALVLIGHRDAQFQVPSFGDIDNAAIANIAIGEPESVPVGRYTKEVLEHLDLWDTLQNKLVRGSDVRQVLTHVELGNADLGVVYSSDAFISDKVKVLAEADPNWHAPIVYPGAVVKSTKHEAEAHAFLAYLGSEEGKKALEAYGFK</sequence>
<dbReference type="EMBL" id="JAUBDI010000022">
    <property type="protein sequence ID" value="MDW0114783.1"/>
    <property type="molecule type" value="Genomic_DNA"/>
</dbReference>
<keyword evidence="2" id="KW-0479">Metal-binding</keyword>
<dbReference type="NCBIfam" id="TIGR01256">
    <property type="entry name" value="modA"/>
    <property type="match status" value="1"/>
</dbReference>
<dbReference type="SUPFAM" id="SSF53850">
    <property type="entry name" value="Periplasmic binding protein-like II"/>
    <property type="match status" value="1"/>
</dbReference>
<dbReference type="InterPro" id="IPR050682">
    <property type="entry name" value="ModA/WtpA"/>
</dbReference>
<keyword evidence="5" id="KW-1185">Reference proteome</keyword>
<accession>A0ABU4GCW2</accession>
<evidence type="ECO:0000313" key="5">
    <source>
        <dbReference type="Proteomes" id="UP001282284"/>
    </source>
</evidence>
<dbReference type="PANTHER" id="PTHR30632:SF0">
    <property type="entry name" value="SULFATE-BINDING PROTEIN"/>
    <property type="match status" value="1"/>
</dbReference>